<keyword evidence="7" id="KW-1185">Reference proteome</keyword>
<evidence type="ECO:0000313" key="7">
    <source>
        <dbReference type="Proteomes" id="UP001415857"/>
    </source>
</evidence>
<evidence type="ECO:0000259" key="5">
    <source>
        <dbReference type="PROSITE" id="PS51471"/>
    </source>
</evidence>
<dbReference type="Pfam" id="PF03171">
    <property type="entry name" value="2OG-FeII_Oxy"/>
    <property type="match status" value="1"/>
</dbReference>
<evidence type="ECO:0000256" key="2">
    <source>
        <dbReference type="ARBA" id="ARBA00022723"/>
    </source>
</evidence>
<evidence type="ECO:0000256" key="4">
    <source>
        <dbReference type="RuleBase" id="RU003682"/>
    </source>
</evidence>
<proteinExistence type="inferred from homology"/>
<dbReference type="PROSITE" id="PS51471">
    <property type="entry name" value="FE2OG_OXY"/>
    <property type="match status" value="1"/>
</dbReference>
<comment type="similarity">
    <text evidence="1 4">Belongs to the iron/ascorbate-dependent oxidoreductase family.</text>
</comment>
<dbReference type="Gene3D" id="2.60.120.330">
    <property type="entry name" value="B-lactam Antibiotic, Isopenicillin N Synthase, Chain"/>
    <property type="match status" value="1"/>
</dbReference>
<evidence type="ECO:0000256" key="3">
    <source>
        <dbReference type="ARBA" id="ARBA00023004"/>
    </source>
</evidence>
<feature type="domain" description="Fe2OG dioxygenase" evidence="5">
    <location>
        <begin position="214"/>
        <end position="314"/>
    </location>
</feature>
<dbReference type="Pfam" id="PF14226">
    <property type="entry name" value="DIOX_N"/>
    <property type="match status" value="1"/>
</dbReference>
<keyword evidence="2 4" id="KW-0479">Metal-binding</keyword>
<dbReference type="InterPro" id="IPR005123">
    <property type="entry name" value="Oxoglu/Fe-dep_dioxygenase_dom"/>
</dbReference>
<dbReference type="FunFam" id="2.60.120.330:FF:000079">
    <property type="entry name" value="Protein SRG1"/>
    <property type="match status" value="1"/>
</dbReference>
<dbReference type="PANTHER" id="PTHR47991">
    <property type="entry name" value="OXOGLUTARATE/IRON-DEPENDENT DIOXYGENASE"/>
    <property type="match status" value="1"/>
</dbReference>
<evidence type="ECO:0000256" key="1">
    <source>
        <dbReference type="ARBA" id="ARBA00008056"/>
    </source>
</evidence>
<gene>
    <name evidence="6" type="ORF">L1049_007888</name>
</gene>
<organism evidence="6 7">
    <name type="scientific">Liquidambar formosana</name>
    <name type="common">Formosan gum</name>
    <dbReference type="NCBI Taxonomy" id="63359"/>
    <lineage>
        <taxon>Eukaryota</taxon>
        <taxon>Viridiplantae</taxon>
        <taxon>Streptophyta</taxon>
        <taxon>Embryophyta</taxon>
        <taxon>Tracheophyta</taxon>
        <taxon>Spermatophyta</taxon>
        <taxon>Magnoliopsida</taxon>
        <taxon>eudicotyledons</taxon>
        <taxon>Gunneridae</taxon>
        <taxon>Pentapetalae</taxon>
        <taxon>Saxifragales</taxon>
        <taxon>Altingiaceae</taxon>
        <taxon>Liquidambar</taxon>
    </lineage>
</organism>
<protein>
    <recommendedName>
        <fullName evidence="5">Fe2OG dioxygenase domain-containing protein</fullName>
    </recommendedName>
</protein>
<dbReference type="InterPro" id="IPR050295">
    <property type="entry name" value="Plant_2OG-oxidoreductases"/>
</dbReference>
<dbReference type="SUPFAM" id="SSF51197">
    <property type="entry name" value="Clavaminate synthase-like"/>
    <property type="match status" value="1"/>
</dbReference>
<dbReference type="InterPro" id="IPR044861">
    <property type="entry name" value="IPNS-like_FE2OG_OXY"/>
</dbReference>
<dbReference type="EMBL" id="JBBPBK010000002">
    <property type="protein sequence ID" value="KAK9289729.1"/>
    <property type="molecule type" value="Genomic_DNA"/>
</dbReference>
<reference evidence="6 7" key="1">
    <citation type="journal article" date="2024" name="Plant J.">
        <title>Genome sequences and population genomics reveal climatic adaptation and genomic divergence between two closely related sweetgum species.</title>
        <authorList>
            <person name="Xu W.Q."/>
            <person name="Ren C.Q."/>
            <person name="Zhang X.Y."/>
            <person name="Comes H.P."/>
            <person name="Liu X.H."/>
            <person name="Li Y.G."/>
            <person name="Kettle C.J."/>
            <person name="Jalonen R."/>
            <person name="Gaisberger H."/>
            <person name="Ma Y.Z."/>
            <person name="Qiu Y.X."/>
        </authorList>
    </citation>
    <scope>NUCLEOTIDE SEQUENCE [LARGE SCALE GENOMIC DNA]</scope>
    <source>
        <strain evidence="6">Hangzhou</strain>
    </source>
</reference>
<dbReference type="AlphaFoldDB" id="A0AAP0S9W6"/>
<sequence length="368" mass="41882">MGINTNEIVIEEEDVLTYAGSLPAPNVQELVRRDPSHVPERYLRNKEDMPKKTDTAAHLSSEIPVIDLTLLSKGQEEELKKLNLACKDWGFFQVVNHGVAKEVLQGMKDAASGFFELPLEEKNKYSMDSNDIQGYGHTYVVSEEQKLDWTDTLLLIIYPSQYRKLKFWPTAPKEFKEIVETYSTGIRKVAEELLGSLSLVLGMDKDALIQQHKEVVQALRVNYYPTCCKPDQVLGISPHSDKTSITILMQDDLSGLQILHDTKWVPVMPIPNALVVNVGDVLEIWSNAKYKSVQHRVVTNKDKARISYATGIVPPNDAEIEPLDHMVDSQQPFKIYNKVRYGEYIKHSLKMKMEGKTHLEKFKNERVG</sequence>
<accession>A0AAP0S9W6</accession>
<dbReference type="InterPro" id="IPR026992">
    <property type="entry name" value="DIOX_N"/>
</dbReference>
<keyword evidence="3 4" id="KW-0408">Iron</keyword>
<name>A0AAP0S9W6_LIQFO</name>
<dbReference type="Proteomes" id="UP001415857">
    <property type="component" value="Unassembled WGS sequence"/>
</dbReference>
<dbReference type="InterPro" id="IPR027443">
    <property type="entry name" value="IPNS-like_sf"/>
</dbReference>
<evidence type="ECO:0000313" key="6">
    <source>
        <dbReference type="EMBL" id="KAK9289729.1"/>
    </source>
</evidence>
<dbReference type="GO" id="GO:0016491">
    <property type="term" value="F:oxidoreductase activity"/>
    <property type="evidence" value="ECO:0007669"/>
    <property type="project" value="UniProtKB-KW"/>
</dbReference>
<keyword evidence="4" id="KW-0560">Oxidoreductase</keyword>
<dbReference type="GO" id="GO:0046872">
    <property type="term" value="F:metal ion binding"/>
    <property type="evidence" value="ECO:0007669"/>
    <property type="project" value="UniProtKB-KW"/>
</dbReference>
<comment type="caution">
    <text evidence="6">The sequence shown here is derived from an EMBL/GenBank/DDBJ whole genome shotgun (WGS) entry which is preliminary data.</text>
</comment>